<feature type="domain" description="Flagellar motor switch protein FliG middle" evidence="2">
    <location>
        <begin position="379"/>
        <end position="442"/>
    </location>
</feature>
<dbReference type="SUPFAM" id="SSF48029">
    <property type="entry name" value="FliG"/>
    <property type="match status" value="1"/>
</dbReference>
<dbReference type="Proteomes" id="UP001209694">
    <property type="component" value="Unassembled WGS sequence"/>
</dbReference>
<evidence type="ECO:0000313" key="4">
    <source>
        <dbReference type="Proteomes" id="UP001209694"/>
    </source>
</evidence>
<gene>
    <name evidence="3" type="ORF">ND810_17845</name>
</gene>
<protein>
    <submittedName>
        <fullName evidence="3">FliM/FliN family flagellar motor switch protein</fullName>
    </submittedName>
</protein>
<keyword evidence="3" id="KW-0966">Cell projection</keyword>
<dbReference type="InterPro" id="IPR036429">
    <property type="entry name" value="SpoA-like_sf"/>
</dbReference>
<dbReference type="SUPFAM" id="SSF101801">
    <property type="entry name" value="Surface presentation of antigens (SPOA)"/>
    <property type="match status" value="2"/>
</dbReference>
<evidence type="ECO:0000259" key="1">
    <source>
        <dbReference type="Pfam" id="PF01052"/>
    </source>
</evidence>
<comment type="caution">
    <text evidence="3">The sequence shown here is derived from an EMBL/GenBank/DDBJ whole genome shotgun (WGS) entry which is preliminary data.</text>
</comment>
<dbReference type="Gene3D" id="2.30.330.10">
    <property type="entry name" value="SpoA-like"/>
    <property type="match status" value="1"/>
</dbReference>
<reference evidence="3" key="1">
    <citation type="submission" date="2022-06" db="EMBL/GenBank/DDBJ databases">
        <title>Leptospira isolates from biofilms formed at urban environments.</title>
        <authorList>
            <person name="Ribeiro P.S."/>
            <person name="Sousa T."/>
            <person name="Carvalho N."/>
            <person name="Aburjaile F."/>
            <person name="Neves F."/>
            <person name="Oliveira D."/>
            <person name="Blanco L."/>
            <person name="Lima J."/>
            <person name="Costa F."/>
            <person name="Brenig B."/>
            <person name="Soares S."/>
            <person name="Ramos R."/>
            <person name="Goes-Neto A."/>
            <person name="Matiuzzi M."/>
            <person name="Azevedo V."/>
            <person name="Ristow P."/>
        </authorList>
    </citation>
    <scope>NUCLEOTIDE SEQUENCE</scope>
    <source>
        <strain evidence="3">VSF7</strain>
    </source>
</reference>
<organism evidence="3 4">
    <name type="scientific">Leptospira levettii</name>
    <dbReference type="NCBI Taxonomy" id="2023178"/>
    <lineage>
        <taxon>Bacteria</taxon>
        <taxon>Pseudomonadati</taxon>
        <taxon>Spirochaetota</taxon>
        <taxon>Spirochaetia</taxon>
        <taxon>Leptospirales</taxon>
        <taxon>Leptospiraceae</taxon>
        <taxon>Leptospira</taxon>
    </lineage>
</organism>
<accession>A0AAW5VB12</accession>
<dbReference type="InterPro" id="IPR032779">
    <property type="entry name" value="FliG_M"/>
</dbReference>
<sequence>MQQIKEEISQLENSNNKNLETILEKLKYFLWVKGCFETRKNKKYLREFLSTLSYDEIRNAFGELSAKSDIKTLLLSYLKFYLLSHEFEFSKYFQLMESKLTNLPVPLKNCFLEETLDQKKNGILMIGKTIACRTVFKSKQNRLKLKKFELNRHELRTSILDSEVNLVAELNRGYFTEAEIMSLANGSIVKFDNLQNCSIALYAEASDLRLFEGSIIIADENFGIKIEKINDLRDSNAIRSSSDRIRGRLILGERIMTCREILKLELNSNIKLNTYPGEPFILKFDNGNCFFGYAFLRNSNIAFQVRGRVDAIGFVDTDNESGGEDLNVMQWVSIFKSLFNGININTYYSKILNLFSFENQRSDKFNLLIANKNLKDIDPKEILNYIQEENNQFLALVLKFIDSEQSLAILSNLEANVRMDVESRIAKINISKKRFFANIERFILIRSYFESTKTFQSSIQPMEMLFVLFSRSMQEKILIALEKEGSSEIANELRRVSE</sequence>
<keyword evidence="3" id="KW-0282">Flagellum</keyword>
<dbReference type="InterPro" id="IPR011002">
    <property type="entry name" value="FliG_a-hlx"/>
</dbReference>
<keyword evidence="3" id="KW-0969">Cilium</keyword>
<dbReference type="AlphaFoldDB" id="A0AAW5VB12"/>
<name>A0AAW5VB12_9LEPT</name>
<evidence type="ECO:0000313" key="3">
    <source>
        <dbReference type="EMBL" id="MCW7517034.1"/>
    </source>
</evidence>
<dbReference type="Pfam" id="PF01052">
    <property type="entry name" value="FliMN_C"/>
    <property type="match status" value="1"/>
</dbReference>
<proteinExistence type="predicted"/>
<dbReference type="EMBL" id="JAMQQD010000009">
    <property type="protein sequence ID" value="MCW7517034.1"/>
    <property type="molecule type" value="Genomic_DNA"/>
</dbReference>
<evidence type="ECO:0000259" key="2">
    <source>
        <dbReference type="Pfam" id="PF14841"/>
    </source>
</evidence>
<feature type="domain" description="Flagellar motor switch protein FliN-like C-terminal" evidence="1">
    <location>
        <begin position="159"/>
        <end position="229"/>
    </location>
</feature>
<dbReference type="InterPro" id="IPR001543">
    <property type="entry name" value="FliN-like_C"/>
</dbReference>
<dbReference type="Gene3D" id="1.10.220.30">
    <property type="match status" value="1"/>
</dbReference>
<dbReference type="RefSeq" id="WP_265356472.1">
    <property type="nucleotide sequence ID" value="NZ_JAMQPS010000008.1"/>
</dbReference>
<dbReference type="Pfam" id="PF14841">
    <property type="entry name" value="FliG_M"/>
    <property type="match status" value="1"/>
</dbReference>